<sequence>MENIEYIKNEHFLQNIYCSTVKETVESSLSDEQLLYVNQLGAIKLEVPFDQYDEVVAQLTVRLQNSELAKDTVKQGAFTYRQVRYIAEAGLIEGLILEESGRVQLQNESLGMSAAIAFAQSAWNGATREEAVENAVYTGLNIVGEAVVDEILANDMQDIELDDAFELGGGVRGAIQKNGAKVVAKKAAGKFTHKAMISSLAAKKTILLLNANVVTGALVTGVLSTLDISRAVKGEMSKTQLFKNITKTAANVAGSIGGMAIGASIGVLVPWGSTSTGALVGGIVGLIIGSILTSKIAGRILDRFIEDDAKEMLDIFEVELEQHVYDHLLNELELQKLLDIFKSKYKIPKLLRNMFKAENREQFAGEIIQKELINIYSERKLLKLPTISEIYKVLLEIK</sequence>
<gene>
    <name evidence="2" type="ORF">H9650_15005</name>
</gene>
<feature type="transmembrane region" description="Helical" evidence="1">
    <location>
        <begin position="206"/>
        <end position="228"/>
    </location>
</feature>
<comment type="caution">
    <text evidence="2">The sequence shown here is derived from an EMBL/GenBank/DDBJ whole genome shotgun (WGS) entry which is preliminary data.</text>
</comment>
<evidence type="ECO:0000256" key="1">
    <source>
        <dbReference type="SAM" id="Phobius"/>
    </source>
</evidence>
<proteinExistence type="predicted"/>
<feature type="transmembrane region" description="Helical" evidence="1">
    <location>
        <begin position="275"/>
        <end position="293"/>
    </location>
</feature>
<evidence type="ECO:0000313" key="2">
    <source>
        <dbReference type="EMBL" id="MBD7945434.1"/>
    </source>
</evidence>
<accession>A0ABR8RCH1</accession>
<keyword evidence="1" id="KW-0472">Membrane</keyword>
<keyword evidence="3" id="KW-1185">Reference proteome</keyword>
<evidence type="ECO:0008006" key="4">
    <source>
        <dbReference type="Google" id="ProtNLM"/>
    </source>
</evidence>
<keyword evidence="1" id="KW-1133">Transmembrane helix</keyword>
<dbReference type="RefSeq" id="WP_154312105.1">
    <property type="nucleotide sequence ID" value="NZ_JACSQO010000008.1"/>
</dbReference>
<keyword evidence="1" id="KW-0812">Transmembrane</keyword>
<name>A0ABR8RCH1_9BACI</name>
<protein>
    <recommendedName>
        <fullName evidence="4">Glycine zipper family protein</fullName>
    </recommendedName>
</protein>
<feature type="transmembrane region" description="Helical" evidence="1">
    <location>
        <begin position="249"/>
        <end position="269"/>
    </location>
</feature>
<organism evidence="2 3">
    <name type="scientific">Psychrobacillus faecigallinarum</name>
    <dbReference type="NCBI Taxonomy" id="2762235"/>
    <lineage>
        <taxon>Bacteria</taxon>
        <taxon>Bacillati</taxon>
        <taxon>Bacillota</taxon>
        <taxon>Bacilli</taxon>
        <taxon>Bacillales</taxon>
        <taxon>Bacillaceae</taxon>
        <taxon>Psychrobacillus</taxon>
    </lineage>
</organism>
<evidence type="ECO:0000313" key="3">
    <source>
        <dbReference type="Proteomes" id="UP000640786"/>
    </source>
</evidence>
<dbReference type="EMBL" id="JACSQO010000008">
    <property type="protein sequence ID" value="MBD7945434.1"/>
    <property type="molecule type" value="Genomic_DNA"/>
</dbReference>
<dbReference type="Proteomes" id="UP000640786">
    <property type="component" value="Unassembled WGS sequence"/>
</dbReference>
<reference evidence="2 3" key="1">
    <citation type="submission" date="2020-08" db="EMBL/GenBank/DDBJ databases">
        <title>A Genomic Blueprint of the Chicken Gut Microbiome.</title>
        <authorList>
            <person name="Gilroy R."/>
            <person name="Ravi A."/>
            <person name="Getino M."/>
            <person name="Pursley I."/>
            <person name="Horton D.L."/>
            <person name="Alikhan N.-F."/>
            <person name="Baker D."/>
            <person name="Gharbi K."/>
            <person name="Hall N."/>
            <person name="Watson M."/>
            <person name="Adriaenssens E.M."/>
            <person name="Foster-Nyarko E."/>
            <person name="Jarju S."/>
            <person name="Secka A."/>
            <person name="Antonio M."/>
            <person name="Oren A."/>
            <person name="Chaudhuri R."/>
            <person name="La Ragione R.M."/>
            <person name="Hildebrand F."/>
            <person name="Pallen M.J."/>
        </authorList>
    </citation>
    <scope>NUCLEOTIDE SEQUENCE [LARGE SCALE GENOMIC DNA]</scope>
    <source>
        <strain evidence="2 3">Sa2BUA9</strain>
    </source>
</reference>